<dbReference type="AlphaFoldDB" id="A0A4V3SIT2"/>
<protein>
    <submittedName>
        <fullName evidence="2">Uncharacterized protein</fullName>
    </submittedName>
</protein>
<evidence type="ECO:0000313" key="2">
    <source>
        <dbReference type="EMBL" id="TGZ81355.1"/>
    </source>
</evidence>
<organism evidence="2 3">
    <name type="scientific">Ascodesmis nigricans</name>
    <dbReference type="NCBI Taxonomy" id="341454"/>
    <lineage>
        <taxon>Eukaryota</taxon>
        <taxon>Fungi</taxon>
        <taxon>Dikarya</taxon>
        <taxon>Ascomycota</taxon>
        <taxon>Pezizomycotina</taxon>
        <taxon>Pezizomycetes</taxon>
        <taxon>Pezizales</taxon>
        <taxon>Ascodesmidaceae</taxon>
        <taxon>Ascodesmis</taxon>
    </lineage>
</organism>
<accession>A0A4V3SIT2</accession>
<proteinExistence type="predicted"/>
<sequence length="80" mass="8655">MPSANTSVPPTPTTSKPSSSSFASTSNPAAPLSKPLGPRPRAYDTGFREPFSEYVYPIILSHPILPFPSLPSRPVYPRNQ</sequence>
<reference evidence="2 3" key="1">
    <citation type="submission" date="2019-04" db="EMBL/GenBank/DDBJ databases">
        <title>Comparative genomics and transcriptomics to analyze fruiting body development in filamentous ascomycetes.</title>
        <authorList>
            <consortium name="DOE Joint Genome Institute"/>
            <person name="Lutkenhaus R."/>
            <person name="Traeger S."/>
            <person name="Breuer J."/>
            <person name="Kuo A."/>
            <person name="Lipzen A."/>
            <person name="Pangilinan J."/>
            <person name="Dilworth D."/>
            <person name="Sandor L."/>
            <person name="Poggeler S."/>
            <person name="Barry K."/>
            <person name="Grigoriev I.V."/>
            <person name="Nowrousian M."/>
        </authorList>
    </citation>
    <scope>NUCLEOTIDE SEQUENCE [LARGE SCALE GENOMIC DNA]</scope>
    <source>
        <strain evidence="2 3">CBS 389.68</strain>
    </source>
</reference>
<feature type="region of interest" description="Disordered" evidence="1">
    <location>
        <begin position="1"/>
        <end position="44"/>
    </location>
</feature>
<name>A0A4V3SIT2_9PEZI</name>
<evidence type="ECO:0000313" key="3">
    <source>
        <dbReference type="Proteomes" id="UP000298138"/>
    </source>
</evidence>
<evidence type="ECO:0000256" key="1">
    <source>
        <dbReference type="SAM" id="MobiDB-lite"/>
    </source>
</evidence>
<keyword evidence="3" id="KW-1185">Reference proteome</keyword>
<dbReference type="EMBL" id="ML220119">
    <property type="protein sequence ID" value="TGZ81355.1"/>
    <property type="molecule type" value="Genomic_DNA"/>
</dbReference>
<feature type="compositionally biased region" description="Low complexity" evidence="1">
    <location>
        <begin position="1"/>
        <end position="31"/>
    </location>
</feature>
<dbReference type="InParanoid" id="A0A4V3SIT2"/>
<gene>
    <name evidence="2" type="ORF">EX30DRAFT_340639</name>
</gene>
<dbReference type="Proteomes" id="UP000298138">
    <property type="component" value="Unassembled WGS sequence"/>
</dbReference>